<evidence type="ECO:0000256" key="1">
    <source>
        <dbReference type="ARBA" id="ARBA00004141"/>
    </source>
</evidence>
<reference evidence="7" key="1">
    <citation type="submission" date="2017-09" db="EMBL/GenBank/DDBJ databases">
        <title>Depth-based differentiation of microbial function through sediment-hosted aquifers and enrichment of novel symbionts in the deep terrestrial subsurface.</title>
        <authorList>
            <person name="Probst A.J."/>
            <person name="Ladd B."/>
            <person name="Jarett J.K."/>
            <person name="Geller-Mcgrath D.E."/>
            <person name="Sieber C.M.K."/>
            <person name="Emerson J.B."/>
            <person name="Anantharaman K."/>
            <person name="Thomas B.C."/>
            <person name="Malmstrom R."/>
            <person name="Stieglmeier M."/>
            <person name="Klingl A."/>
            <person name="Woyke T."/>
            <person name="Ryan C.M."/>
            <person name="Banfield J.F."/>
        </authorList>
    </citation>
    <scope>NUCLEOTIDE SEQUENCE [LARGE SCALE GENOMIC DNA]</scope>
</reference>
<protein>
    <recommendedName>
        <fullName evidence="8">DoxX family protein</fullName>
    </recommendedName>
</protein>
<name>A0A2H0UUU2_9BACT</name>
<evidence type="ECO:0000256" key="3">
    <source>
        <dbReference type="ARBA" id="ARBA00022989"/>
    </source>
</evidence>
<gene>
    <name evidence="6" type="ORF">COU07_00760</name>
</gene>
<dbReference type="Proteomes" id="UP000231157">
    <property type="component" value="Unassembled WGS sequence"/>
</dbReference>
<feature type="transmembrane region" description="Helical" evidence="5">
    <location>
        <begin position="51"/>
        <end position="69"/>
    </location>
</feature>
<organism evidence="6 7">
    <name type="scientific">Candidatus Harrisonbacteria bacterium CG10_big_fil_rev_8_21_14_0_10_40_38</name>
    <dbReference type="NCBI Taxonomy" id="1974583"/>
    <lineage>
        <taxon>Bacteria</taxon>
        <taxon>Candidatus Harrisoniibacteriota</taxon>
    </lineage>
</organism>
<keyword evidence="2 5" id="KW-0812">Transmembrane</keyword>
<sequence>MTSLWHVKVGILLLKIGIASVFFYAGIASFLDPLSWVGYFPHWLRDLFPEALLSTGFSIFEIALALWVLSTWKTKYAALVSTFTLVGIIIANMNLIDILFRDLAILFSSLALFMLSPTQKTISHEHAGEKVSEA</sequence>
<comment type="subcellular location">
    <subcellularLocation>
        <location evidence="1">Membrane</location>
        <topology evidence="1">Multi-pass membrane protein</topology>
    </subcellularLocation>
</comment>
<feature type="transmembrane region" description="Helical" evidence="5">
    <location>
        <begin position="76"/>
        <end position="92"/>
    </location>
</feature>
<dbReference type="InterPro" id="IPR032808">
    <property type="entry name" value="DoxX"/>
</dbReference>
<evidence type="ECO:0000256" key="5">
    <source>
        <dbReference type="SAM" id="Phobius"/>
    </source>
</evidence>
<keyword evidence="4 5" id="KW-0472">Membrane</keyword>
<evidence type="ECO:0000256" key="4">
    <source>
        <dbReference type="ARBA" id="ARBA00023136"/>
    </source>
</evidence>
<dbReference type="AlphaFoldDB" id="A0A2H0UUU2"/>
<evidence type="ECO:0000313" key="6">
    <source>
        <dbReference type="EMBL" id="PIR89416.1"/>
    </source>
</evidence>
<dbReference type="Pfam" id="PF07681">
    <property type="entry name" value="DoxX"/>
    <property type="match status" value="1"/>
</dbReference>
<accession>A0A2H0UUU2</accession>
<evidence type="ECO:0000256" key="2">
    <source>
        <dbReference type="ARBA" id="ARBA00022692"/>
    </source>
</evidence>
<comment type="caution">
    <text evidence="6">The sequence shown here is derived from an EMBL/GenBank/DDBJ whole genome shotgun (WGS) entry which is preliminary data.</text>
</comment>
<dbReference type="EMBL" id="PFAZ01000001">
    <property type="protein sequence ID" value="PIR89416.1"/>
    <property type="molecule type" value="Genomic_DNA"/>
</dbReference>
<dbReference type="GO" id="GO:0016020">
    <property type="term" value="C:membrane"/>
    <property type="evidence" value="ECO:0007669"/>
    <property type="project" value="UniProtKB-SubCell"/>
</dbReference>
<evidence type="ECO:0000313" key="7">
    <source>
        <dbReference type="Proteomes" id="UP000231157"/>
    </source>
</evidence>
<feature type="transmembrane region" description="Helical" evidence="5">
    <location>
        <begin position="12"/>
        <end position="31"/>
    </location>
</feature>
<evidence type="ECO:0008006" key="8">
    <source>
        <dbReference type="Google" id="ProtNLM"/>
    </source>
</evidence>
<proteinExistence type="predicted"/>
<keyword evidence="3 5" id="KW-1133">Transmembrane helix</keyword>